<feature type="region of interest" description="Disordered" evidence="1">
    <location>
        <begin position="1"/>
        <end position="103"/>
    </location>
</feature>
<feature type="region of interest" description="Disordered" evidence="1">
    <location>
        <begin position="214"/>
        <end position="411"/>
    </location>
</feature>
<dbReference type="Proteomes" id="UP000077521">
    <property type="component" value="Unassembled WGS sequence"/>
</dbReference>
<feature type="compositionally biased region" description="Polar residues" evidence="1">
    <location>
        <begin position="587"/>
        <end position="601"/>
    </location>
</feature>
<dbReference type="AlphaFoldDB" id="A0A177TDW0"/>
<feature type="transmembrane region" description="Helical" evidence="2">
    <location>
        <begin position="1057"/>
        <end position="1078"/>
    </location>
</feature>
<evidence type="ECO:0000256" key="1">
    <source>
        <dbReference type="SAM" id="MobiDB-lite"/>
    </source>
</evidence>
<evidence type="ECO:0000313" key="3">
    <source>
        <dbReference type="EMBL" id="KAE8250578.1"/>
    </source>
</evidence>
<protein>
    <submittedName>
        <fullName evidence="3">Uncharacterized protein</fullName>
    </submittedName>
</protein>
<sequence length="1081" mass="115757">MASLEPQQSQTDADSAEDNTLQRPPRSLHRVSSKHLGSGSGAGLWLSSGNSPSDQAISHKAEYSSDRENDSDAPARVRFHDSAKSQAVSPTAATPTSRGSKLYHFPATLARGLRFLATDSNSEETGPEETDPVAKLQEHNLLRMTSKEELEQSVDLDLSFDFVSTAERPLPPAGGRRSALSSIDLQNAFALSGQIAPAENADYVFNKSETPLALAPSSPGKGSPGRGMAATNWSSRPAKQPPLPLDLSATNPAKLSSGKDSMDIVRRSSSTSMRPSAEVTRMGSIRTMNSLDSGRLPGESEPRSSESMSFVSHRSNQSRSSRGSRAPPSLPPSGPLPPIPDSLTSARGSLASNRGNSTLKPMEPILSYDTDGQEFSGDEYREELRDSETEKLDEDGKRASGGSAYSGESGESFKTAGIGSMAHSSMDNISRSGSQISNLPPLPTVPSVIWRQRQQRIEKQVVAAATTRASAVAPAFAIDSVVIDKSALITQALPQESPRMSFGFQSPTPEKLKRWSSIPSQLAALVVGADGPIKPIAPPLPTLSTLKASPKRDTLSPLSDARTSLNVSPTTDSSSPFSPLFSDPGTAVSSGTTMSRASTESAGVPKSSGPLPSMFGLGLGLDLGLVSELQAPKSAHLSLSPSTHTVQDSALRRTASAIGLTSNVPRKSNSPHTELDMTIFADQGPEPTVVNLHSAMHATTKPEISLSRRRSRLLDMLHSDPKSAANTSTAVAVDNFEGSSSDQKKPRALSVANTPSTLPMLSPRPISSPYLGRLGMDVLANSSVEAFACNVTPPMPSVAFTEREPAVIKRAGEERSDRQLRGSSWLDKAQSVQLRLSYHIATAPWMPTASLKQDHAKLSSRQVKEKQSPLPTATAVFERTSEGRLNHRMSMASAVSNPDSRMRRRRSTMTTWSPISNQSATLHNEPRVMAGIKGKAGRTKAVFGNAAYNSPARSPATTNMLPNGTLLSKCLFFAGFCFMPWLWLIGGWWLESEGVLVNDVIVKTIRSRDSTADTDSDLDSNSDVGGEGTVRQRVQYYDVLVRKEWSGLEPYVRYNRIASVFGASFILLAFILALWGAAISW</sequence>
<feature type="compositionally biased region" description="Low complexity" evidence="1">
    <location>
        <begin position="400"/>
        <end position="411"/>
    </location>
</feature>
<feature type="compositionally biased region" description="Polar residues" evidence="1">
    <location>
        <begin position="1"/>
        <end position="22"/>
    </location>
</feature>
<feature type="compositionally biased region" description="Polar residues" evidence="1">
    <location>
        <begin position="84"/>
        <end position="99"/>
    </location>
</feature>
<reference evidence="3" key="2">
    <citation type="journal article" date="2019" name="IMA Fungus">
        <title>Genome sequencing and comparison of five Tilletia species to identify candidate genes for the detection of regulated species infecting wheat.</title>
        <authorList>
            <person name="Nguyen H.D.T."/>
            <person name="Sultana T."/>
            <person name="Kesanakurti P."/>
            <person name="Hambleton S."/>
        </authorList>
    </citation>
    <scope>NUCLEOTIDE SEQUENCE</scope>
    <source>
        <strain evidence="3">DAOMC 236416</strain>
    </source>
</reference>
<feature type="compositionally biased region" description="Low complexity" evidence="1">
    <location>
        <begin position="309"/>
        <end position="327"/>
    </location>
</feature>
<feature type="compositionally biased region" description="Basic and acidic residues" evidence="1">
    <location>
        <begin position="57"/>
        <end position="83"/>
    </location>
</feature>
<feature type="region of interest" description="Disordered" evidence="1">
    <location>
        <begin position="540"/>
        <end position="610"/>
    </location>
</feature>
<keyword evidence="2" id="KW-0812">Transmembrane</keyword>
<name>A0A177TDW0_9BASI</name>
<accession>A0A177TDW0</accession>
<organism evidence="3 4">
    <name type="scientific">Tilletia indica</name>
    <dbReference type="NCBI Taxonomy" id="43049"/>
    <lineage>
        <taxon>Eukaryota</taxon>
        <taxon>Fungi</taxon>
        <taxon>Dikarya</taxon>
        <taxon>Basidiomycota</taxon>
        <taxon>Ustilaginomycotina</taxon>
        <taxon>Exobasidiomycetes</taxon>
        <taxon>Tilletiales</taxon>
        <taxon>Tilletiaceae</taxon>
        <taxon>Tilletia</taxon>
    </lineage>
</organism>
<feature type="compositionally biased region" description="Low complexity" evidence="1">
    <location>
        <begin position="568"/>
        <end position="584"/>
    </location>
</feature>
<dbReference type="OrthoDB" id="3360262at2759"/>
<feature type="region of interest" description="Disordered" evidence="1">
    <location>
        <begin position="880"/>
        <end position="909"/>
    </location>
</feature>
<feature type="compositionally biased region" description="Pro residues" evidence="1">
    <location>
        <begin position="328"/>
        <end position="340"/>
    </location>
</feature>
<evidence type="ECO:0000256" key="2">
    <source>
        <dbReference type="SAM" id="Phobius"/>
    </source>
</evidence>
<feature type="compositionally biased region" description="Basic and acidic residues" evidence="1">
    <location>
        <begin position="378"/>
        <end position="398"/>
    </location>
</feature>
<proteinExistence type="predicted"/>
<keyword evidence="2" id="KW-0472">Membrane</keyword>
<feature type="transmembrane region" description="Helical" evidence="2">
    <location>
        <begin position="971"/>
        <end position="990"/>
    </location>
</feature>
<keyword evidence="4" id="KW-1185">Reference proteome</keyword>
<keyword evidence="2" id="KW-1133">Transmembrane helix</keyword>
<dbReference type="EMBL" id="LWDF02000309">
    <property type="protein sequence ID" value="KAE8250578.1"/>
    <property type="molecule type" value="Genomic_DNA"/>
</dbReference>
<reference evidence="3" key="1">
    <citation type="submission" date="2016-04" db="EMBL/GenBank/DDBJ databases">
        <authorList>
            <person name="Nguyen H.D."/>
            <person name="Samba Siva P."/>
            <person name="Cullis J."/>
            <person name="Levesque C.A."/>
            <person name="Hambleton S."/>
        </authorList>
    </citation>
    <scope>NUCLEOTIDE SEQUENCE</scope>
    <source>
        <strain evidence="3">DAOMC 236416</strain>
    </source>
</reference>
<feature type="compositionally biased region" description="Polar residues" evidence="1">
    <location>
        <begin position="344"/>
        <end position="359"/>
    </location>
</feature>
<evidence type="ECO:0000313" key="4">
    <source>
        <dbReference type="Proteomes" id="UP000077521"/>
    </source>
</evidence>
<comment type="caution">
    <text evidence="3">The sequence shown here is derived from an EMBL/GenBank/DDBJ whole genome shotgun (WGS) entry which is preliminary data.</text>
</comment>
<gene>
    <name evidence="3" type="ORF">A4X13_0g4594</name>
</gene>